<accession>A0ABU9WVD2</accession>
<dbReference type="Pfam" id="PF00198">
    <property type="entry name" value="2-oxoacid_dh"/>
    <property type="match status" value="1"/>
</dbReference>
<protein>
    <recommendedName>
        <fullName evidence="6">Dihydrolipoamide acetyltransferase component of pyruvate dehydrogenase complex</fullName>
        <ecNumber evidence="6">2.3.1.-</ecNumber>
    </recommendedName>
</protein>
<dbReference type="PANTHER" id="PTHR43178:SF5">
    <property type="entry name" value="LIPOAMIDE ACYLTRANSFERASE COMPONENT OF BRANCHED-CHAIN ALPHA-KETO ACID DEHYDROGENASE COMPLEX, MITOCHONDRIAL"/>
    <property type="match status" value="1"/>
</dbReference>
<dbReference type="Pfam" id="PF02817">
    <property type="entry name" value="E3_binding"/>
    <property type="match status" value="1"/>
</dbReference>
<evidence type="ECO:0000256" key="7">
    <source>
        <dbReference type="SAM" id="MobiDB-lite"/>
    </source>
</evidence>
<dbReference type="InterPro" id="IPR011053">
    <property type="entry name" value="Single_hybrid_motif"/>
</dbReference>
<feature type="compositionally biased region" description="Gly residues" evidence="7">
    <location>
        <begin position="237"/>
        <end position="250"/>
    </location>
</feature>
<comment type="cofactor">
    <cofactor evidence="1 6">
        <name>(R)-lipoate</name>
        <dbReference type="ChEBI" id="CHEBI:83088"/>
    </cofactor>
</comment>
<dbReference type="Pfam" id="PF00364">
    <property type="entry name" value="Biotin_lipoyl"/>
    <property type="match status" value="1"/>
</dbReference>
<name>A0ABU9WVD2_9MICC</name>
<evidence type="ECO:0000313" key="10">
    <source>
        <dbReference type="EMBL" id="MEN2743121.1"/>
    </source>
</evidence>
<evidence type="ECO:0000256" key="2">
    <source>
        <dbReference type="ARBA" id="ARBA00007317"/>
    </source>
</evidence>
<feature type="domain" description="Lipoyl-binding" evidence="8">
    <location>
        <begin position="2"/>
        <end position="77"/>
    </location>
</feature>
<feature type="region of interest" description="Disordered" evidence="7">
    <location>
        <begin position="81"/>
        <end position="193"/>
    </location>
</feature>
<dbReference type="SUPFAM" id="SSF51230">
    <property type="entry name" value="Single hybrid motif"/>
    <property type="match status" value="1"/>
</dbReference>
<comment type="caution">
    <text evidence="10">The sequence shown here is derived from an EMBL/GenBank/DDBJ whole genome shotgun (WGS) entry which is preliminary data.</text>
</comment>
<dbReference type="InterPro" id="IPR001078">
    <property type="entry name" value="2-oxoacid_DH_actylTfrase"/>
</dbReference>
<evidence type="ECO:0000256" key="5">
    <source>
        <dbReference type="ARBA" id="ARBA00023315"/>
    </source>
</evidence>
<dbReference type="InterPro" id="IPR004167">
    <property type="entry name" value="PSBD"/>
</dbReference>
<keyword evidence="11" id="KW-1185">Reference proteome</keyword>
<dbReference type="Gene3D" id="4.10.320.10">
    <property type="entry name" value="E3-binding domain"/>
    <property type="match status" value="1"/>
</dbReference>
<keyword evidence="5 6" id="KW-0012">Acyltransferase</keyword>
<proteinExistence type="inferred from homology"/>
<dbReference type="CDD" id="cd06849">
    <property type="entry name" value="lipoyl_domain"/>
    <property type="match status" value="1"/>
</dbReference>
<dbReference type="InterPro" id="IPR036625">
    <property type="entry name" value="E3-bd_dom_sf"/>
</dbReference>
<dbReference type="InterPro" id="IPR003016">
    <property type="entry name" value="2-oxoA_DH_lipoyl-BS"/>
</dbReference>
<feature type="domain" description="Peripheral subunit-binding (PSBD)" evidence="9">
    <location>
        <begin position="188"/>
        <end position="225"/>
    </location>
</feature>
<gene>
    <name evidence="10" type="ORF">ABCQ75_01040</name>
</gene>
<dbReference type="GO" id="GO:0016746">
    <property type="term" value="F:acyltransferase activity"/>
    <property type="evidence" value="ECO:0007669"/>
    <property type="project" value="UniProtKB-KW"/>
</dbReference>
<dbReference type="PROSITE" id="PS50968">
    <property type="entry name" value="BIOTINYL_LIPOYL"/>
    <property type="match status" value="1"/>
</dbReference>
<dbReference type="PROSITE" id="PS00189">
    <property type="entry name" value="LIPOYL"/>
    <property type="match status" value="1"/>
</dbReference>
<dbReference type="SUPFAM" id="SSF47005">
    <property type="entry name" value="Peripheral subunit-binding domain of 2-oxo acid dehydrogenase complex"/>
    <property type="match status" value="1"/>
</dbReference>
<feature type="compositionally biased region" description="Low complexity" evidence="7">
    <location>
        <begin position="134"/>
        <end position="146"/>
    </location>
</feature>
<evidence type="ECO:0000259" key="8">
    <source>
        <dbReference type="PROSITE" id="PS50968"/>
    </source>
</evidence>
<dbReference type="InterPro" id="IPR050743">
    <property type="entry name" value="2-oxoacid_DH_E2_comp"/>
</dbReference>
<dbReference type="Gene3D" id="2.40.50.100">
    <property type="match status" value="1"/>
</dbReference>
<dbReference type="Gene3D" id="3.30.559.10">
    <property type="entry name" value="Chloramphenicol acetyltransferase-like domain"/>
    <property type="match status" value="1"/>
</dbReference>
<sequence>MIREFRLPDLGEGLTESEIVAWRVAEGDSVTLNQVIAEVETAKAVVELPSPYTGTIAHLLAEPGTTVAVGTPIVAFEVSADAGRPPAGGAAGAGAGSGESARPGAPGKREPNLVGYGAMVEGSGRPARKARSWATAPASDAEPAAPGVQQRAAEQPGPEQRAPEQPGPEQRAPEHAPSLEAGRPERPRSTPPVRKLAKDLGIEIAQLSGTGPRGLITRDDVLAAVGTPGGTPAPETGAGGGTTAGGGGGVVRPAGQEAQRPPADVARQTRTPIKGVRKHTAAAMVTSAFTAPHATEFLTVDVTPSMELLARLKASRAFAGLKLTPLTLVAKAVLIGLRRNPTLNSHWDEDAQEIVQYHYVNLGIAAATPRGLMVPNIKDADRLTLPELAEALAGLAATAKEGQTSPADLSGGTVSITNIGVFGIDAGTPILNPGEAAIVAMGQVRRQPWEHEGQIALRQVMTLSLSFDHRLVDGEQASRFLADVGAILADPGMVLTMV</sequence>
<keyword evidence="3 6" id="KW-0808">Transferase</keyword>
<keyword evidence="4 6" id="KW-0450">Lipoyl</keyword>
<dbReference type="PROSITE" id="PS51826">
    <property type="entry name" value="PSBD"/>
    <property type="match status" value="1"/>
</dbReference>
<organism evidence="10 11">
    <name type="scientific">Sinomonas halotolerans</name>
    <dbReference type="NCBI Taxonomy" id="1644133"/>
    <lineage>
        <taxon>Bacteria</taxon>
        <taxon>Bacillati</taxon>
        <taxon>Actinomycetota</taxon>
        <taxon>Actinomycetes</taxon>
        <taxon>Micrococcales</taxon>
        <taxon>Micrococcaceae</taxon>
        <taxon>Sinomonas</taxon>
    </lineage>
</organism>
<evidence type="ECO:0000256" key="6">
    <source>
        <dbReference type="RuleBase" id="RU003423"/>
    </source>
</evidence>
<dbReference type="InterPro" id="IPR023213">
    <property type="entry name" value="CAT-like_dom_sf"/>
</dbReference>
<evidence type="ECO:0000259" key="9">
    <source>
        <dbReference type="PROSITE" id="PS51826"/>
    </source>
</evidence>
<feature type="region of interest" description="Disordered" evidence="7">
    <location>
        <begin position="227"/>
        <end position="268"/>
    </location>
</feature>
<dbReference type="SUPFAM" id="SSF52777">
    <property type="entry name" value="CoA-dependent acyltransferases"/>
    <property type="match status" value="1"/>
</dbReference>
<dbReference type="EC" id="2.3.1.-" evidence="6"/>
<feature type="compositionally biased region" description="Low complexity" evidence="7">
    <location>
        <begin position="227"/>
        <end position="236"/>
    </location>
</feature>
<dbReference type="Proteomes" id="UP001422074">
    <property type="component" value="Unassembled WGS sequence"/>
</dbReference>
<evidence type="ECO:0000256" key="4">
    <source>
        <dbReference type="ARBA" id="ARBA00022823"/>
    </source>
</evidence>
<evidence type="ECO:0000256" key="3">
    <source>
        <dbReference type="ARBA" id="ARBA00022679"/>
    </source>
</evidence>
<evidence type="ECO:0000256" key="1">
    <source>
        <dbReference type="ARBA" id="ARBA00001938"/>
    </source>
</evidence>
<comment type="similarity">
    <text evidence="2 6">Belongs to the 2-oxoacid dehydrogenase family.</text>
</comment>
<dbReference type="RefSeq" id="WP_345882924.1">
    <property type="nucleotide sequence ID" value="NZ_JBDFRB010000001.1"/>
</dbReference>
<dbReference type="PANTHER" id="PTHR43178">
    <property type="entry name" value="DIHYDROLIPOAMIDE ACETYLTRANSFERASE COMPONENT OF PYRUVATE DEHYDROGENASE COMPLEX"/>
    <property type="match status" value="1"/>
</dbReference>
<dbReference type="EMBL" id="JBDFRB010000001">
    <property type="protein sequence ID" value="MEN2743121.1"/>
    <property type="molecule type" value="Genomic_DNA"/>
</dbReference>
<dbReference type="InterPro" id="IPR000089">
    <property type="entry name" value="Biotin_lipoyl"/>
</dbReference>
<evidence type="ECO:0000313" key="11">
    <source>
        <dbReference type="Proteomes" id="UP001422074"/>
    </source>
</evidence>
<reference evidence="10 11" key="1">
    <citation type="submission" date="2024-05" db="EMBL/GenBank/DDBJ databases">
        <title>Sinomonas sp. nov., isolated from a waste landfill.</title>
        <authorList>
            <person name="Zhao Y."/>
        </authorList>
    </citation>
    <scope>NUCLEOTIDE SEQUENCE [LARGE SCALE GENOMIC DNA]</scope>
    <source>
        <strain evidence="10 11">CCTCC AB2014300</strain>
    </source>
</reference>